<proteinExistence type="predicted"/>
<keyword evidence="1" id="KW-0812">Transmembrane</keyword>
<feature type="transmembrane region" description="Helical" evidence="1">
    <location>
        <begin position="157"/>
        <end position="184"/>
    </location>
</feature>
<sequence length="190" mass="21876">MYASEVTLPLGGTRELEAHRGHRHAMSVNVLLCLNENTLFGFHKRHYILVYCNTNVNKKLEVCDIKQFLEIVDMLPQDNTVCIHVTSGPFGFSRVAALKCEGLLNNVLFTTIQEIERDIRGYFLMKQDSIKDDMRLIIQKVDEINKKLDSQAKVEKIVIIFFTLLFTLLLVYFNVFGVLFQLVIDFASIE</sequence>
<name>A0A8H4EIZ5_GIGMA</name>
<evidence type="ECO:0000256" key="1">
    <source>
        <dbReference type="SAM" id="Phobius"/>
    </source>
</evidence>
<gene>
    <name evidence="2" type="ORF">F8M41_021349</name>
</gene>
<protein>
    <submittedName>
        <fullName evidence="2">Uncharacterized protein</fullName>
    </submittedName>
</protein>
<dbReference type="Proteomes" id="UP000439903">
    <property type="component" value="Unassembled WGS sequence"/>
</dbReference>
<dbReference type="OrthoDB" id="2381207at2759"/>
<keyword evidence="1" id="KW-0472">Membrane</keyword>
<keyword evidence="3" id="KW-1185">Reference proteome</keyword>
<reference evidence="2 3" key="1">
    <citation type="journal article" date="2019" name="Environ. Microbiol.">
        <title>At the nexus of three kingdoms: the genome of the mycorrhizal fungus Gigaspora margarita provides insights into plant, endobacterial and fungal interactions.</title>
        <authorList>
            <person name="Venice F."/>
            <person name="Ghignone S."/>
            <person name="Salvioli di Fossalunga A."/>
            <person name="Amselem J."/>
            <person name="Novero M."/>
            <person name="Xianan X."/>
            <person name="Sedzielewska Toro K."/>
            <person name="Morin E."/>
            <person name="Lipzen A."/>
            <person name="Grigoriev I.V."/>
            <person name="Henrissat B."/>
            <person name="Martin F.M."/>
            <person name="Bonfante P."/>
        </authorList>
    </citation>
    <scope>NUCLEOTIDE SEQUENCE [LARGE SCALE GENOMIC DNA]</scope>
    <source>
        <strain evidence="2 3">BEG34</strain>
    </source>
</reference>
<organism evidence="2 3">
    <name type="scientific">Gigaspora margarita</name>
    <dbReference type="NCBI Taxonomy" id="4874"/>
    <lineage>
        <taxon>Eukaryota</taxon>
        <taxon>Fungi</taxon>
        <taxon>Fungi incertae sedis</taxon>
        <taxon>Mucoromycota</taxon>
        <taxon>Glomeromycotina</taxon>
        <taxon>Glomeromycetes</taxon>
        <taxon>Diversisporales</taxon>
        <taxon>Gigasporaceae</taxon>
        <taxon>Gigaspora</taxon>
    </lineage>
</organism>
<accession>A0A8H4EIZ5</accession>
<comment type="caution">
    <text evidence="2">The sequence shown here is derived from an EMBL/GenBank/DDBJ whole genome shotgun (WGS) entry which is preliminary data.</text>
</comment>
<evidence type="ECO:0000313" key="3">
    <source>
        <dbReference type="Proteomes" id="UP000439903"/>
    </source>
</evidence>
<evidence type="ECO:0000313" key="2">
    <source>
        <dbReference type="EMBL" id="KAF0493783.1"/>
    </source>
</evidence>
<dbReference type="EMBL" id="WTPW01000621">
    <property type="protein sequence ID" value="KAF0493783.1"/>
    <property type="molecule type" value="Genomic_DNA"/>
</dbReference>
<keyword evidence="1" id="KW-1133">Transmembrane helix</keyword>
<dbReference type="AlphaFoldDB" id="A0A8H4EIZ5"/>